<protein>
    <submittedName>
        <fullName evidence="3">Uncharacterized protein</fullName>
    </submittedName>
</protein>
<gene>
    <name evidence="3" type="ORF">NSCI0253_LOCUS17076</name>
</gene>
<dbReference type="AlphaFoldDB" id="A0A7S1F4I1"/>
<feature type="compositionally biased region" description="Polar residues" evidence="2">
    <location>
        <begin position="452"/>
        <end position="477"/>
    </location>
</feature>
<feature type="coiled-coil region" evidence="1">
    <location>
        <begin position="60"/>
        <end position="87"/>
    </location>
</feature>
<reference evidence="3" key="1">
    <citation type="submission" date="2021-01" db="EMBL/GenBank/DDBJ databases">
        <authorList>
            <person name="Corre E."/>
            <person name="Pelletier E."/>
            <person name="Niang G."/>
            <person name="Scheremetjew M."/>
            <person name="Finn R."/>
            <person name="Kale V."/>
            <person name="Holt S."/>
            <person name="Cochrane G."/>
            <person name="Meng A."/>
            <person name="Brown T."/>
            <person name="Cohen L."/>
        </authorList>
    </citation>
    <scope>NUCLEOTIDE SEQUENCE</scope>
</reference>
<feature type="coiled-coil region" evidence="1">
    <location>
        <begin position="254"/>
        <end position="288"/>
    </location>
</feature>
<name>A0A7S1F4I1_NOCSC</name>
<sequence length="617" mass="67579">MAQAGGRVMSVAARSAPPACGPEYMEDISAAITYWAEKHDSLARDVELFHQLWNQMPQDIQKLTKKHESLARELEAQRDARKVEEAERRRSAEAFDLRLKQLSEKACAKEDRSEVYLASRNFDSQAGTPKEGGDPQQDTQLMNLDCAVQAVMDSVKHLQERQNADGEKIARLTDLTEGLACSVQDEVASISTNLSDLTEGVALRLKESEEHFRAELSSAVAAGASDAETSAGSSDVQVFSGALKNFQIQVNTEFERLSDDLSSWQQTVKDMETRFERQEEEVESWHSQLSGDVQHFASRLEVVGRDTSRTEPDQWKPAVWSLESKIAEIIEAGTTTDKRIEESAKKQDVFSTKVMEQASKLSMLETSLNLFRNEENSVKAEVARLRNEIIRVSRLEVETAKMVTDLATRTEVTEGSTAHSISSEPFLDTSKFSLPPGSPPRSPGQLQEPKPASNTNTRRSSLTKTASASPLCTMSSPQLNTKHLQAVSYTAPVRRPAAEGLRHPSLVLSPRRETSPATSPVLPVAVNRTPPVSRRLCPAAGTLGSSSVAPTSACVPANSGHTVPANRLPQGGRVHDDVSIGEAASNVMRTSCCNLGDAPTSFGNEVRRHVNRLDTFM</sequence>
<evidence type="ECO:0000256" key="1">
    <source>
        <dbReference type="SAM" id="Coils"/>
    </source>
</evidence>
<proteinExistence type="predicted"/>
<keyword evidence="1" id="KW-0175">Coiled coil</keyword>
<evidence type="ECO:0000256" key="2">
    <source>
        <dbReference type="SAM" id="MobiDB-lite"/>
    </source>
</evidence>
<evidence type="ECO:0000313" key="3">
    <source>
        <dbReference type="EMBL" id="CAD8842728.1"/>
    </source>
</evidence>
<accession>A0A7S1F4I1</accession>
<feature type="region of interest" description="Disordered" evidence="2">
    <location>
        <begin position="410"/>
        <end position="477"/>
    </location>
</feature>
<feature type="compositionally biased region" description="Polar residues" evidence="2">
    <location>
        <begin position="413"/>
        <end position="423"/>
    </location>
</feature>
<organism evidence="3">
    <name type="scientific">Noctiluca scintillans</name>
    <name type="common">Sea sparkle</name>
    <name type="synonym">Red tide dinoflagellate</name>
    <dbReference type="NCBI Taxonomy" id="2966"/>
    <lineage>
        <taxon>Eukaryota</taxon>
        <taxon>Sar</taxon>
        <taxon>Alveolata</taxon>
        <taxon>Dinophyceae</taxon>
        <taxon>Noctilucales</taxon>
        <taxon>Noctilucaceae</taxon>
        <taxon>Noctiluca</taxon>
    </lineage>
</organism>
<dbReference type="EMBL" id="HBFQ01024206">
    <property type="protein sequence ID" value="CAD8842728.1"/>
    <property type="molecule type" value="Transcribed_RNA"/>
</dbReference>